<dbReference type="GO" id="GO:0008775">
    <property type="term" value="F:acetate CoA-transferase activity"/>
    <property type="evidence" value="ECO:0007669"/>
    <property type="project" value="InterPro"/>
</dbReference>
<feature type="domain" description="Acetyl-CoA hydrolase/transferase C-terminal" evidence="4">
    <location>
        <begin position="269"/>
        <end position="422"/>
    </location>
</feature>
<evidence type="ECO:0000259" key="3">
    <source>
        <dbReference type="Pfam" id="PF02550"/>
    </source>
</evidence>
<dbReference type="RefSeq" id="WP_036850886.1">
    <property type="nucleotide sequence ID" value="NZ_JQJD01000010.1"/>
</dbReference>
<dbReference type="Proteomes" id="UP000030125">
    <property type="component" value="Unassembled WGS sequence"/>
</dbReference>
<dbReference type="OrthoDB" id="9801795at2"/>
<evidence type="ECO:0000256" key="2">
    <source>
        <dbReference type="ARBA" id="ARBA00022679"/>
    </source>
</evidence>
<protein>
    <submittedName>
        <fullName evidence="5">Uncharacterized protein</fullName>
    </submittedName>
</protein>
<dbReference type="PANTHER" id="PTHR21432:SF20">
    <property type="entry name" value="ACETYL-COA HYDROLASE"/>
    <property type="match status" value="1"/>
</dbReference>
<dbReference type="AlphaFoldDB" id="A0A0A2EUF1"/>
<dbReference type="InterPro" id="IPR037171">
    <property type="entry name" value="NagB/RpiA_transferase-like"/>
</dbReference>
<dbReference type="SUPFAM" id="SSF100950">
    <property type="entry name" value="NagB/RpiA/CoA transferase-like"/>
    <property type="match status" value="2"/>
</dbReference>
<dbReference type="Gene3D" id="3.40.1080.20">
    <property type="entry name" value="Acetyl-CoA hydrolase/transferase C-terminal domain"/>
    <property type="match status" value="1"/>
</dbReference>
<dbReference type="GO" id="GO:0006083">
    <property type="term" value="P:acetate metabolic process"/>
    <property type="evidence" value="ECO:0007669"/>
    <property type="project" value="InterPro"/>
</dbReference>
<dbReference type="InterPro" id="IPR038460">
    <property type="entry name" value="AcetylCoA_hyd_C_sf"/>
</dbReference>
<dbReference type="InterPro" id="IPR026888">
    <property type="entry name" value="AcetylCoA_hyd_C"/>
</dbReference>
<proteinExistence type="inferred from homology"/>
<evidence type="ECO:0000256" key="1">
    <source>
        <dbReference type="ARBA" id="ARBA00009632"/>
    </source>
</evidence>
<dbReference type="EMBL" id="JQJD01000010">
    <property type="protein sequence ID" value="KGN82526.1"/>
    <property type="molecule type" value="Genomic_DNA"/>
</dbReference>
<organism evidence="5 6">
    <name type="scientific">Porphyromonas cangingivalis</name>
    <dbReference type="NCBI Taxonomy" id="36874"/>
    <lineage>
        <taxon>Bacteria</taxon>
        <taxon>Pseudomonadati</taxon>
        <taxon>Bacteroidota</taxon>
        <taxon>Bacteroidia</taxon>
        <taxon>Bacteroidales</taxon>
        <taxon>Porphyromonadaceae</taxon>
        <taxon>Porphyromonas</taxon>
    </lineage>
</organism>
<dbReference type="eggNOG" id="COG0427">
    <property type="taxonomic scope" value="Bacteria"/>
</dbReference>
<dbReference type="Pfam" id="PF13336">
    <property type="entry name" value="AcetylCoA_hyd_C"/>
    <property type="match status" value="1"/>
</dbReference>
<comment type="similarity">
    <text evidence="1">Belongs to the acetyl-CoA hydrolase/transferase family.</text>
</comment>
<reference evidence="5 6" key="1">
    <citation type="submission" date="2014-08" db="EMBL/GenBank/DDBJ databases">
        <title>Porphyromonas cangingivalis strain:COT-109_OH1386 Genome sequencing.</title>
        <authorList>
            <person name="Wallis C."/>
            <person name="Deusch O."/>
            <person name="O'Flynn C."/>
            <person name="Davis I."/>
            <person name="Jospin G."/>
            <person name="Darling A.E."/>
            <person name="Coil D.A."/>
            <person name="Alexiev A."/>
            <person name="Horsfall A."/>
            <person name="Kirkwood N."/>
            <person name="Harris S."/>
            <person name="Eisen J.A."/>
        </authorList>
    </citation>
    <scope>NUCLEOTIDE SEQUENCE [LARGE SCALE GENOMIC DNA]</scope>
    <source>
        <strain evidence="6">COT-109 OH1386</strain>
    </source>
</reference>
<accession>A0A0A2EUF1</accession>
<dbReference type="Gene3D" id="3.30.750.70">
    <property type="entry name" value="4-hydroxybutyrate coenzyme like domains"/>
    <property type="match status" value="1"/>
</dbReference>
<evidence type="ECO:0000313" key="5">
    <source>
        <dbReference type="EMBL" id="KGN82526.1"/>
    </source>
</evidence>
<gene>
    <name evidence="5" type="ORF">HQ35_02965</name>
</gene>
<dbReference type="Gene3D" id="3.40.1080.10">
    <property type="entry name" value="Glutaconate Coenzyme A-transferase"/>
    <property type="match status" value="1"/>
</dbReference>
<keyword evidence="6" id="KW-1185">Reference proteome</keyword>
<dbReference type="Pfam" id="PF02550">
    <property type="entry name" value="AcetylCoA_hydro"/>
    <property type="match status" value="1"/>
</dbReference>
<feature type="domain" description="Acetyl-CoA hydrolase/transferase N-terminal" evidence="3">
    <location>
        <begin position="8"/>
        <end position="179"/>
    </location>
</feature>
<evidence type="ECO:0000259" key="4">
    <source>
        <dbReference type="Pfam" id="PF13336"/>
    </source>
</evidence>
<dbReference type="PANTHER" id="PTHR21432">
    <property type="entry name" value="ACETYL-COA HYDROLASE-RELATED"/>
    <property type="match status" value="1"/>
</dbReference>
<dbReference type="STRING" id="36874.HQ34_05350"/>
<evidence type="ECO:0000313" key="6">
    <source>
        <dbReference type="Proteomes" id="UP000030125"/>
    </source>
</evidence>
<sequence>MNKTIKLSLSEAIAHVKDGEKIVLGHAAVTPNCLVEELVRQKDRFRDLTLFQMIFLGDPVHVDPECADHMRVVAPFVFGPQMRTAVSEGRAAYIPTHFSYVPSLFLPGGTFEPDWAFVQVTPPDAQGRYSTSLSSDFTLPAARAAKKVMAVVNPALPYIGGDNFLRADEIDIIVEHESAPYTLPASRESEIDSKIADFCAALIPDYATLQMGIGAIPDAVLGKLSDRKDLGIHTEMFTDGVMHLHRKGVITGKYKGVNVGKVTSAFVMGSQALYDYINNNDEFELYPVDYMNNPHVVGENPNFISINSCIEVDLYGQVCAEKVGGKMYSGSGGQLDYLRGVRYSKGGKSILTMPSTAKNDEVSRIAPNLSNQAVVTSHRNDVDYIITEYGVAPLFGRTEAERALALASIAHPKFREGLEREAYARFSIRKAF</sequence>
<dbReference type="InterPro" id="IPR046433">
    <property type="entry name" value="ActCoA_hydro"/>
</dbReference>
<keyword evidence="2" id="KW-0808">Transferase</keyword>
<comment type="caution">
    <text evidence="5">The sequence shown here is derived from an EMBL/GenBank/DDBJ whole genome shotgun (WGS) entry which is preliminary data.</text>
</comment>
<dbReference type="InterPro" id="IPR003702">
    <property type="entry name" value="ActCoA_hydro_N"/>
</dbReference>
<name>A0A0A2EUF1_PORCN</name>